<dbReference type="Proteomes" id="UP000326877">
    <property type="component" value="Unassembled WGS sequence"/>
</dbReference>
<accession>A0A5N7CQU4</accession>
<proteinExistence type="predicted"/>
<name>A0A5N7CQU4_PETAA</name>
<gene>
    <name evidence="1" type="ORF">BDV23DRAFT_143253</name>
</gene>
<evidence type="ECO:0000313" key="1">
    <source>
        <dbReference type="EMBL" id="KAE8396652.1"/>
    </source>
</evidence>
<dbReference type="EMBL" id="ML735214">
    <property type="protein sequence ID" value="KAE8396652.1"/>
    <property type="molecule type" value="Genomic_DNA"/>
</dbReference>
<organism evidence="1">
    <name type="scientific">Petromyces alliaceus</name>
    <name type="common">Aspergillus alliaceus</name>
    <dbReference type="NCBI Taxonomy" id="209559"/>
    <lineage>
        <taxon>Eukaryota</taxon>
        <taxon>Fungi</taxon>
        <taxon>Dikarya</taxon>
        <taxon>Ascomycota</taxon>
        <taxon>Pezizomycotina</taxon>
        <taxon>Eurotiomycetes</taxon>
        <taxon>Eurotiomycetidae</taxon>
        <taxon>Eurotiales</taxon>
        <taxon>Aspergillaceae</taxon>
        <taxon>Aspergillus</taxon>
        <taxon>Aspergillus subgen. Circumdati</taxon>
    </lineage>
</organism>
<feature type="non-terminal residue" evidence="1">
    <location>
        <position position="53"/>
    </location>
</feature>
<dbReference type="AlphaFoldDB" id="A0A5N7CQU4"/>
<sequence length="53" mass="5886">TRYSCPLAISCSIGTLRLEQLIRPVTLLKIDGISLNNFHLSHCAQTPGHVRKI</sequence>
<feature type="non-terminal residue" evidence="1">
    <location>
        <position position="1"/>
    </location>
</feature>
<reference evidence="1" key="1">
    <citation type="submission" date="2019-04" db="EMBL/GenBank/DDBJ databases">
        <title>Friends and foes A comparative genomics studyof 23 Aspergillus species from section Flavi.</title>
        <authorList>
            <consortium name="DOE Joint Genome Institute"/>
            <person name="Kjaerbolling I."/>
            <person name="Vesth T."/>
            <person name="Frisvad J.C."/>
            <person name="Nybo J.L."/>
            <person name="Theobald S."/>
            <person name="Kildgaard S."/>
            <person name="Isbrandt T."/>
            <person name="Kuo A."/>
            <person name="Sato A."/>
            <person name="Lyhne E.K."/>
            <person name="Kogle M.E."/>
            <person name="Wiebenga A."/>
            <person name="Kun R.S."/>
            <person name="Lubbers R.J."/>
            <person name="Makela M.R."/>
            <person name="Barry K."/>
            <person name="Chovatia M."/>
            <person name="Clum A."/>
            <person name="Daum C."/>
            <person name="Haridas S."/>
            <person name="He G."/>
            <person name="LaButti K."/>
            <person name="Lipzen A."/>
            <person name="Mondo S."/>
            <person name="Riley R."/>
            <person name="Salamov A."/>
            <person name="Simmons B.A."/>
            <person name="Magnuson J.K."/>
            <person name="Henrissat B."/>
            <person name="Mortensen U.H."/>
            <person name="Larsen T.O."/>
            <person name="Devries R.P."/>
            <person name="Grigoriev I.V."/>
            <person name="Machida M."/>
            <person name="Baker S.E."/>
            <person name="Andersen M.R."/>
        </authorList>
    </citation>
    <scope>NUCLEOTIDE SEQUENCE [LARGE SCALE GENOMIC DNA]</scope>
    <source>
        <strain evidence="1">IBT 14317</strain>
    </source>
</reference>
<protein>
    <submittedName>
        <fullName evidence="1">Uncharacterized protein</fullName>
    </submittedName>
</protein>